<evidence type="ECO:0000313" key="16">
    <source>
        <dbReference type="Proteomes" id="UP000660021"/>
    </source>
</evidence>
<comment type="function">
    <text evidence="13">CRISPR (clustered regularly interspaced short palindromic repeat) is an adaptive immune system that provides protection against mobile genetic elements (viruses, transposable elements and conjugative plasmids). CRISPR clusters contain sequences complementary to antecedent mobile elements and target invading nucleic acids. CRISPR clusters are transcribed and processed into CRISPR RNA (crRNA).</text>
</comment>
<dbReference type="InterPro" id="IPR013343">
    <property type="entry name" value="CRISPR-assoc_prot_Cas4"/>
</dbReference>
<evidence type="ECO:0000313" key="15">
    <source>
        <dbReference type="EMBL" id="MBC5730978.1"/>
    </source>
</evidence>
<keyword evidence="6 13" id="KW-0479">Metal-binding</keyword>
<dbReference type="Proteomes" id="UP000660021">
    <property type="component" value="Unassembled WGS sequence"/>
</dbReference>
<evidence type="ECO:0000256" key="9">
    <source>
        <dbReference type="ARBA" id="ARBA00023004"/>
    </source>
</evidence>
<evidence type="ECO:0000256" key="3">
    <source>
        <dbReference type="ARBA" id="ARBA00012768"/>
    </source>
</evidence>
<evidence type="ECO:0000256" key="6">
    <source>
        <dbReference type="ARBA" id="ARBA00022723"/>
    </source>
</evidence>
<dbReference type="InterPro" id="IPR011604">
    <property type="entry name" value="PDDEXK-like_dom_sf"/>
</dbReference>
<organism evidence="15 16">
    <name type="scientific">Pseudoflavonifractor hominis</name>
    <dbReference type="NCBI Taxonomy" id="2763059"/>
    <lineage>
        <taxon>Bacteria</taxon>
        <taxon>Bacillati</taxon>
        <taxon>Bacillota</taxon>
        <taxon>Clostridia</taxon>
        <taxon>Eubacteriales</taxon>
        <taxon>Oscillospiraceae</taxon>
        <taxon>Pseudoflavonifractor</taxon>
    </lineage>
</organism>
<keyword evidence="11 13" id="KW-0051">Antiviral defense</keyword>
<evidence type="ECO:0000256" key="8">
    <source>
        <dbReference type="ARBA" id="ARBA00022839"/>
    </source>
</evidence>
<dbReference type="InterPro" id="IPR051827">
    <property type="entry name" value="Cas4_exonuclease"/>
</dbReference>
<dbReference type="InterPro" id="IPR022765">
    <property type="entry name" value="Dna2/Cas4_DUF83"/>
</dbReference>
<dbReference type="PANTHER" id="PTHR36531">
    <property type="entry name" value="CRISPR-ASSOCIATED EXONUCLEASE CAS4"/>
    <property type="match status" value="1"/>
</dbReference>
<dbReference type="RefSeq" id="WP_186963779.1">
    <property type="nucleotide sequence ID" value="NZ_JACOPR010000005.1"/>
</dbReference>
<gene>
    <name evidence="15" type="primary">cas4</name>
    <name evidence="15" type="ORF">H8S34_09075</name>
</gene>
<comment type="cofactor">
    <cofactor evidence="13">
        <name>iron-sulfur cluster</name>
        <dbReference type="ChEBI" id="CHEBI:30408"/>
    </cofactor>
</comment>
<dbReference type="Pfam" id="PF01930">
    <property type="entry name" value="Cas_Cas4"/>
    <property type="match status" value="1"/>
</dbReference>
<dbReference type="NCBIfam" id="TIGR00372">
    <property type="entry name" value="cas4"/>
    <property type="match status" value="1"/>
</dbReference>
<name>A0ABR7HTX6_9FIRM</name>
<keyword evidence="12 13" id="KW-0464">Manganese</keyword>
<evidence type="ECO:0000256" key="10">
    <source>
        <dbReference type="ARBA" id="ARBA00023014"/>
    </source>
</evidence>
<reference evidence="15 16" key="1">
    <citation type="submission" date="2020-08" db="EMBL/GenBank/DDBJ databases">
        <title>Genome public.</title>
        <authorList>
            <person name="Liu C."/>
            <person name="Sun Q."/>
        </authorList>
    </citation>
    <scope>NUCLEOTIDE SEQUENCE [LARGE SCALE GENOMIC DNA]</scope>
    <source>
        <strain evidence="15 16">New-38</strain>
    </source>
</reference>
<dbReference type="EMBL" id="JACOPR010000005">
    <property type="protein sequence ID" value="MBC5730978.1"/>
    <property type="molecule type" value="Genomic_DNA"/>
</dbReference>
<keyword evidence="8 13" id="KW-0269">Exonuclease</keyword>
<keyword evidence="5 13" id="KW-0540">Nuclease</keyword>
<dbReference type="Gene3D" id="3.90.320.10">
    <property type="match status" value="1"/>
</dbReference>
<comment type="similarity">
    <text evidence="2 13">Belongs to the CRISPR-associated exonuclease Cas4 family.</text>
</comment>
<keyword evidence="7 13" id="KW-0378">Hydrolase</keyword>
<sequence length="220" mass="25430">MIYTEEDFLQLSGLQHFAFCRRQWALIHVEQQWRENLRTVEGDLFHRRAHDEQSRERRGDILILRGLPVASPTLGISGKCDVVEFRTDISGVPLRGEEGLWVPFPIEYKRGTPKSHRADELQLCAQAMCLEEMLCCAVPEGALFYGETRRRTLVPFSAELREEVQTMLEEMHQLYRRGHTPKVRRSKSCNACSLQELCLPALLKGNDVDTYLRQAMEVEP</sequence>
<evidence type="ECO:0000256" key="12">
    <source>
        <dbReference type="ARBA" id="ARBA00023211"/>
    </source>
</evidence>
<evidence type="ECO:0000256" key="1">
    <source>
        <dbReference type="ARBA" id="ARBA00001966"/>
    </source>
</evidence>
<evidence type="ECO:0000256" key="5">
    <source>
        <dbReference type="ARBA" id="ARBA00022722"/>
    </source>
</evidence>
<keyword evidence="16" id="KW-1185">Reference proteome</keyword>
<feature type="domain" description="DUF83" evidence="14">
    <location>
        <begin position="12"/>
        <end position="199"/>
    </location>
</feature>
<comment type="caution">
    <text evidence="15">The sequence shown here is derived from an EMBL/GenBank/DDBJ whole genome shotgun (WGS) entry which is preliminary data.</text>
</comment>
<comment type="cofactor">
    <cofactor evidence="13">
        <name>Mg(2+)</name>
        <dbReference type="ChEBI" id="CHEBI:18420"/>
    </cofactor>
    <cofactor evidence="13">
        <name>Mn(2+)</name>
        <dbReference type="ChEBI" id="CHEBI:29035"/>
    </cofactor>
    <text evidence="13">Mg(2+) or Mn(2+) required for ssDNA cleavage activity.</text>
</comment>
<evidence type="ECO:0000256" key="2">
    <source>
        <dbReference type="ARBA" id="ARBA00009189"/>
    </source>
</evidence>
<evidence type="ECO:0000256" key="4">
    <source>
        <dbReference type="ARBA" id="ARBA00020049"/>
    </source>
</evidence>
<evidence type="ECO:0000256" key="11">
    <source>
        <dbReference type="ARBA" id="ARBA00023118"/>
    </source>
</evidence>
<dbReference type="EC" id="3.1.12.1" evidence="3 13"/>
<evidence type="ECO:0000259" key="14">
    <source>
        <dbReference type="Pfam" id="PF01930"/>
    </source>
</evidence>
<proteinExistence type="inferred from homology"/>
<accession>A0ABR7HTX6</accession>
<dbReference type="PANTHER" id="PTHR36531:SF6">
    <property type="entry name" value="DNA REPLICATION ATP-DEPENDENT HELICASE_NUCLEASE DNA2"/>
    <property type="match status" value="1"/>
</dbReference>
<keyword evidence="10 13" id="KW-0411">Iron-sulfur</keyword>
<comment type="cofactor">
    <cofactor evidence="1">
        <name>[4Fe-4S] cluster</name>
        <dbReference type="ChEBI" id="CHEBI:49883"/>
    </cofactor>
</comment>
<evidence type="ECO:0000256" key="13">
    <source>
        <dbReference type="RuleBase" id="RU365022"/>
    </source>
</evidence>
<keyword evidence="9 13" id="KW-0408">Iron</keyword>
<protein>
    <recommendedName>
        <fullName evidence="4 13">CRISPR-associated exonuclease Cas4</fullName>
        <ecNumber evidence="3 13">3.1.12.1</ecNumber>
    </recommendedName>
</protein>
<evidence type="ECO:0000256" key="7">
    <source>
        <dbReference type="ARBA" id="ARBA00022801"/>
    </source>
</evidence>